<dbReference type="AlphaFoldDB" id="A0A9P7FH72"/>
<accession>A0A9P7FH72</accession>
<evidence type="ECO:0000313" key="2">
    <source>
        <dbReference type="EMBL" id="KAG2115900.1"/>
    </source>
</evidence>
<dbReference type="GeneID" id="64695595"/>
<comment type="caution">
    <text evidence="2">The sequence shown here is derived from an EMBL/GenBank/DDBJ whole genome shotgun (WGS) entry which is preliminary data.</text>
</comment>
<feature type="compositionally biased region" description="Polar residues" evidence="1">
    <location>
        <begin position="85"/>
        <end position="99"/>
    </location>
</feature>
<organism evidence="2 3">
    <name type="scientific">Suillus discolor</name>
    <dbReference type="NCBI Taxonomy" id="1912936"/>
    <lineage>
        <taxon>Eukaryota</taxon>
        <taxon>Fungi</taxon>
        <taxon>Dikarya</taxon>
        <taxon>Basidiomycota</taxon>
        <taxon>Agaricomycotina</taxon>
        <taxon>Agaricomycetes</taxon>
        <taxon>Agaricomycetidae</taxon>
        <taxon>Boletales</taxon>
        <taxon>Suillineae</taxon>
        <taxon>Suillaceae</taxon>
        <taxon>Suillus</taxon>
    </lineage>
</organism>
<dbReference type="RefSeq" id="XP_041297279.1">
    <property type="nucleotide sequence ID" value="XM_041433336.1"/>
</dbReference>
<gene>
    <name evidence="2" type="ORF">F5147DRAFT_649318</name>
</gene>
<proteinExistence type="predicted"/>
<evidence type="ECO:0000313" key="3">
    <source>
        <dbReference type="Proteomes" id="UP000823399"/>
    </source>
</evidence>
<evidence type="ECO:0000256" key="1">
    <source>
        <dbReference type="SAM" id="MobiDB-lite"/>
    </source>
</evidence>
<dbReference type="Proteomes" id="UP000823399">
    <property type="component" value="Unassembled WGS sequence"/>
</dbReference>
<sequence length="256" mass="27776">MSEDHRPEPPPEASGSRDATAGESTNQPRSGFCQTLRKVKKNVAKKVSKRFKRFRHEIPAVQNADHGGASSNHDIEDASPDGNKPATSENLSGCGNQAASREPALKVPDAPPGVEEIPDPQSVDAELQGAREATESMRLLGGHVTSFLSKAEDGPKDLAIADDLPTTYLQKLKIFDTVIENLANVHPYAKMVLGMLSAASKIILAQTERDQSMQSLLDKLEQVYCFMSQDDILGQISSKRSIAGRIAQQTLEEETQ</sequence>
<feature type="region of interest" description="Disordered" evidence="1">
    <location>
        <begin position="1"/>
        <end position="119"/>
    </location>
</feature>
<feature type="compositionally biased region" description="Polar residues" evidence="1">
    <location>
        <begin position="22"/>
        <end position="33"/>
    </location>
</feature>
<protein>
    <submittedName>
        <fullName evidence="2">Uncharacterized protein</fullName>
    </submittedName>
</protein>
<name>A0A9P7FH72_9AGAM</name>
<reference evidence="2" key="1">
    <citation type="journal article" date="2020" name="New Phytol.">
        <title>Comparative genomics reveals dynamic genome evolution in host specialist ectomycorrhizal fungi.</title>
        <authorList>
            <person name="Lofgren L.A."/>
            <person name="Nguyen N.H."/>
            <person name="Vilgalys R."/>
            <person name="Ruytinx J."/>
            <person name="Liao H.L."/>
            <person name="Branco S."/>
            <person name="Kuo A."/>
            <person name="LaButti K."/>
            <person name="Lipzen A."/>
            <person name="Andreopoulos W."/>
            <person name="Pangilinan J."/>
            <person name="Riley R."/>
            <person name="Hundley H."/>
            <person name="Na H."/>
            <person name="Barry K."/>
            <person name="Grigoriev I.V."/>
            <person name="Stajich J.E."/>
            <person name="Kennedy P.G."/>
        </authorList>
    </citation>
    <scope>NUCLEOTIDE SEQUENCE</scope>
    <source>
        <strain evidence="2">FC423</strain>
    </source>
</reference>
<dbReference type="OrthoDB" id="2665447at2759"/>
<feature type="compositionally biased region" description="Basic residues" evidence="1">
    <location>
        <begin position="37"/>
        <end position="55"/>
    </location>
</feature>
<dbReference type="EMBL" id="JABBWM010000007">
    <property type="protein sequence ID" value="KAG2115900.1"/>
    <property type="molecule type" value="Genomic_DNA"/>
</dbReference>
<keyword evidence="3" id="KW-1185">Reference proteome</keyword>